<sequence length="51" mass="5753">MLPRPGFPARPVGPSRSWRLSRWALRLLLLLLLLPRVAPVTVPRVLMRGAV</sequence>
<gene>
    <name evidence="1" type="ORF">OHV25_38350</name>
</gene>
<name>A0AAU2HA33_9ACTN</name>
<organism evidence="1">
    <name type="scientific">Streptomyces sp. NBC_00060</name>
    <dbReference type="NCBI Taxonomy" id="2975636"/>
    <lineage>
        <taxon>Bacteria</taxon>
        <taxon>Bacillati</taxon>
        <taxon>Actinomycetota</taxon>
        <taxon>Actinomycetes</taxon>
        <taxon>Kitasatosporales</taxon>
        <taxon>Streptomycetaceae</taxon>
        <taxon>Streptomyces</taxon>
    </lineage>
</organism>
<dbReference type="EMBL" id="CP108253">
    <property type="protein sequence ID" value="WTU45018.1"/>
    <property type="molecule type" value="Genomic_DNA"/>
</dbReference>
<protein>
    <submittedName>
        <fullName evidence="1">Uncharacterized protein</fullName>
    </submittedName>
</protein>
<reference evidence="1" key="1">
    <citation type="submission" date="2022-10" db="EMBL/GenBank/DDBJ databases">
        <title>The complete genomes of actinobacterial strains from the NBC collection.</title>
        <authorList>
            <person name="Joergensen T.S."/>
            <person name="Alvarez Arevalo M."/>
            <person name="Sterndorff E.B."/>
            <person name="Faurdal D."/>
            <person name="Vuksanovic O."/>
            <person name="Mourched A.-S."/>
            <person name="Charusanti P."/>
            <person name="Shaw S."/>
            <person name="Blin K."/>
            <person name="Weber T."/>
        </authorList>
    </citation>
    <scope>NUCLEOTIDE SEQUENCE</scope>
    <source>
        <strain evidence="1">NBC_00060</strain>
    </source>
</reference>
<proteinExistence type="predicted"/>
<dbReference type="AlphaFoldDB" id="A0AAU2HA33"/>
<accession>A0AAU2HA33</accession>
<evidence type="ECO:0000313" key="1">
    <source>
        <dbReference type="EMBL" id="WTU45018.1"/>
    </source>
</evidence>